<dbReference type="EMBL" id="MU827361">
    <property type="protein sequence ID" value="KAJ7351152.1"/>
    <property type="molecule type" value="Genomic_DNA"/>
</dbReference>
<dbReference type="OrthoDB" id="2011702at2759"/>
<comment type="caution">
    <text evidence="1">The sequence shown here is derived from an EMBL/GenBank/DDBJ whole genome shotgun (WGS) entry which is preliminary data.</text>
</comment>
<name>A0A9X0CJ67_9CNID</name>
<dbReference type="Proteomes" id="UP001163046">
    <property type="component" value="Unassembled WGS sequence"/>
</dbReference>
<dbReference type="AlphaFoldDB" id="A0A9X0CJ67"/>
<dbReference type="PANTHER" id="PTHR23185">
    <property type="entry name" value="PROTEIN VIRILIZER HOMOLOG"/>
    <property type="match status" value="1"/>
</dbReference>
<dbReference type="GO" id="GO:0003723">
    <property type="term" value="F:RNA binding"/>
    <property type="evidence" value="ECO:0007669"/>
    <property type="project" value="TreeGrafter"/>
</dbReference>
<reference evidence="1" key="1">
    <citation type="submission" date="2023-01" db="EMBL/GenBank/DDBJ databases">
        <title>Genome assembly of the deep-sea coral Lophelia pertusa.</title>
        <authorList>
            <person name="Herrera S."/>
            <person name="Cordes E."/>
        </authorList>
    </citation>
    <scope>NUCLEOTIDE SEQUENCE</scope>
    <source>
        <strain evidence="1">USNM1676648</strain>
        <tissue evidence="1">Polyp</tissue>
    </source>
</reference>
<evidence type="ECO:0000313" key="2">
    <source>
        <dbReference type="Proteomes" id="UP001163046"/>
    </source>
</evidence>
<dbReference type="InterPro" id="IPR016024">
    <property type="entry name" value="ARM-type_fold"/>
</dbReference>
<dbReference type="SUPFAM" id="SSF48371">
    <property type="entry name" value="ARM repeat"/>
    <property type="match status" value="1"/>
</dbReference>
<evidence type="ECO:0000313" key="1">
    <source>
        <dbReference type="EMBL" id="KAJ7351152.1"/>
    </source>
</evidence>
<protein>
    <submittedName>
        <fullName evidence="1">Uncharacterized protein</fullName>
    </submittedName>
</protein>
<keyword evidence="2" id="KW-1185">Reference proteome</keyword>
<gene>
    <name evidence="1" type="ORF">OS493_036355</name>
</gene>
<dbReference type="GO" id="GO:0036396">
    <property type="term" value="C:RNA N6-methyladenosine methyltransferase complex"/>
    <property type="evidence" value="ECO:0007669"/>
    <property type="project" value="TreeGrafter"/>
</dbReference>
<organism evidence="1 2">
    <name type="scientific">Desmophyllum pertusum</name>
    <dbReference type="NCBI Taxonomy" id="174260"/>
    <lineage>
        <taxon>Eukaryota</taxon>
        <taxon>Metazoa</taxon>
        <taxon>Cnidaria</taxon>
        <taxon>Anthozoa</taxon>
        <taxon>Hexacorallia</taxon>
        <taxon>Scleractinia</taxon>
        <taxon>Caryophylliina</taxon>
        <taxon>Caryophylliidae</taxon>
        <taxon>Desmophyllum</taxon>
    </lineage>
</organism>
<proteinExistence type="predicted"/>
<dbReference type="PANTHER" id="PTHR23185:SF0">
    <property type="entry name" value="PROTEIN VIRILIZER HOMOLOG"/>
    <property type="match status" value="1"/>
</dbReference>
<dbReference type="InterPro" id="IPR026736">
    <property type="entry name" value="Virilizer"/>
</dbReference>
<sequence length="572" mass="63553">MVLHTVMCTAPMTGQLSSLAHKIQSEIVNVFMTFTRPVIQSADHEEAINESIWSLMLKELLEYTTSSPQAFLGGLVLLSELLPIPMPIRSLEDMPPEEANQVMNHRRLWSAHLNPLSTELQGILKDLAGSACHSLQQVLRRVCSQLSDLSAPTAFNIVRTLLETLDSEMNKSSGDENSCTGGGVRIMTLLAYLSSQPAVKVSLLQLLKTSGNAKNDDLLFPSLLPSMLSCLKGSSENQIVSRSQYCVVSIVQSLCDPTVSLMPFETPFTDQHLANTLPDKEMLEVICAALLEHMGSEQQAFATILLALRTLLTLTEHNYGVYHQKIALENNSEVFYRLLKRLSSSFENSIPGPDNLSTLSTTIELLQLLLPEDSVVIPDHDDDAMEDEPLQRTTEISITAAQMRGFLKFDSAVEDGPLKTLEKRLEESCKEDEALEPLLDAVRDLTVMLRKTEADSEKEPEEVTEPHLPSPLPLQTLFINRLSFFAGEVEDERVSPTLWYSTPPPDDIDPEVDLIKINVDSLTEKFCPDFDLKAELEKGLVPSSPGSQTRMKGVRYDTSTNLIFSLNLRNIL</sequence>
<accession>A0A9X0CJ67</accession>